<name>A0A1D6LER0_MAIZE</name>
<dbReference type="AlphaFoldDB" id="A0A1D6LER0"/>
<keyword evidence="3" id="KW-0804">Transcription</keyword>
<dbReference type="InParanoid" id="A0A1D6LER0"/>
<dbReference type="EMBL" id="CM000782">
    <property type="protein sequence ID" value="AQK78433.1"/>
    <property type="molecule type" value="Genomic_DNA"/>
</dbReference>
<evidence type="ECO:0000256" key="3">
    <source>
        <dbReference type="ARBA" id="ARBA00023163"/>
    </source>
</evidence>
<dbReference type="ExpressionAtlas" id="A0A1D6LER0">
    <property type="expression patterns" value="baseline and differential"/>
</dbReference>
<evidence type="ECO:0000256" key="2">
    <source>
        <dbReference type="ARBA" id="ARBA00023015"/>
    </source>
</evidence>
<dbReference type="GO" id="GO:0046983">
    <property type="term" value="F:protein dimerization activity"/>
    <property type="evidence" value="ECO:0007669"/>
    <property type="project" value="InterPro"/>
</dbReference>
<accession>A0A1D6LER0</accession>
<sequence length="119" mass="12633">MEYRHSPAAPPNAKGGSGSGCCPENKDVAAPNLSSAAEEVSATVATSDDDGLCKGNKNVAAASKKLKPHIVAERKRRDRMRDYFGELLALMPQIPAKVIEDSHSKLGLGIDIQSLTCAW</sequence>
<dbReference type="SMR" id="A0A1D6LER0"/>
<protein>
    <submittedName>
        <fullName evidence="4">Uncharacterized protein</fullName>
    </submittedName>
</protein>
<organism evidence="4">
    <name type="scientific">Zea mays</name>
    <name type="common">Maize</name>
    <dbReference type="NCBI Taxonomy" id="4577"/>
    <lineage>
        <taxon>Eukaryota</taxon>
        <taxon>Viridiplantae</taxon>
        <taxon>Streptophyta</taxon>
        <taxon>Embryophyta</taxon>
        <taxon>Tracheophyta</taxon>
        <taxon>Spermatophyta</taxon>
        <taxon>Magnoliopsida</taxon>
        <taxon>Liliopsida</taxon>
        <taxon>Poales</taxon>
        <taxon>Poaceae</taxon>
        <taxon>PACMAD clade</taxon>
        <taxon>Panicoideae</taxon>
        <taxon>Andropogonodae</taxon>
        <taxon>Andropogoneae</taxon>
        <taxon>Tripsacinae</taxon>
        <taxon>Zea</taxon>
    </lineage>
</organism>
<dbReference type="Pfam" id="PF00010">
    <property type="entry name" value="HLH"/>
    <property type="match status" value="1"/>
</dbReference>
<dbReference type="Gene3D" id="4.10.280.10">
    <property type="entry name" value="Helix-loop-helix DNA-binding domain"/>
    <property type="match status" value="1"/>
</dbReference>
<dbReference type="SUPFAM" id="SSF47459">
    <property type="entry name" value="HLH, helix-loop-helix DNA-binding domain"/>
    <property type="match status" value="1"/>
</dbReference>
<keyword evidence="2" id="KW-0805">Transcription regulation</keyword>
<gene>
    <name evidence="4" type="ORF">ZEAMMB73_Zm00001d035155</name>
</gene>
<comment type="similarity">
    <text evidence="1">Belongs to the bHLH protein family.</text>
</comment>
<dbReference type="InterPro" id="IPR011598">
    <property type="entry name" value="bHLH_dom"/>
</dbReference>
<reference evidence="4" key="1">
    <citation type="submission" date="2015-12" db="EMBL/GenBank/DDBJ databases">
        <title>Update maize B73 reference genome by single molecule sequencing technologies.</title>
        <authorList>
            <consortium name="Maize Genome Sequencing Project"/>
            <person name="Ware D."/>
        </authorList>
    </citation>
    <scope>NUCLEOTIDE SEQUENCE</scope>
    <source>
        <tissue evidence="4">Seedling</tissue>
    </source>
</reference>
<evidence type="ECO:0000313" key="4">
    <source>
        <dbReference type="EMBL" id="AQK78433.1"/>
    </source>
</evidence>
<dbReference type="PROSITE" id="PS50888">
    <property type="entry name" value="BHLH"/>
    <property type="match status" value="1"/>
</dbReference>
<dbReference type="InterPro" id="IPR036638">
    <property type="entry name" value="HLH_DNA-bd_sf"/>
</dbReference>
<proteinExistence type="inferred from homology"/>
<evidence type="ECO:0000256" key="1">
    <source>
        <dbReference type="ARBA" id="ARBA00005510"/>
    </source>
</evidence>